<dbReference type="SUPFAM" id="SSF56784">
    <property type="entry name" value="HAD-like"/>
    <property type="match status" value="1"/>
</dbReference>
<dbReference type="GO" id="GO:0004713">
    <property type="term" value="F:protein tyrosine kinase activity"/>
    <property type="evidence" value="ECO:0007669"/>
    <property type="project" value="TreeGrafter"/>
</dbReference>
<evidence type="ECO:0000313" key="1">
    <source>
        <dbReference type="EMBL" id="GAI92406.1"/>
    </source>
</evidence>
<dbReference type="AlphaFoldDB" id="X1TM19"/>
<dbReference type="Pfam" id="PF13419">
    <property type="entry name" value="HAD_2"/>
    <property type="match status" value="1"/>
</dbReference>
<dbReference type="InterPro" id="IPR050155">
    <property type="entry name" value="HAD-like_hydrolase_sf"/>
</dbReference>
<dbReference type="InterPro" id="IPR036412">
    <property type="entry name" value="HAD-like_sf"/>
</dbReference>
<dbReference type="EMBL" id="BARW01019187">
    <property type="protein sequence ID" value="GAI92406.1"/>
    <property type="molecule type" value="Genomic_DNA"/>
</dbReference>
<dbReference type="PANTHER" id="PTHR43434:SF20">
    <property type="entry name" value="5'-NUCLEOTIDASE"/>
    <property type="match status" value="1"/>
</dbReference>
<reference evidence="1" key="1">
    <citation type="journal article" date="2014" name="Front. Microbiol.">
        <title>High frequency of phylogenetically diverse reductive dehalogenase-homologous genes in deep subseafloor sedimentary metagenomes.</title>
        <authorList>
            <person name="Kawai M."/>
            <person name="Futagami T."/>
            <person name="Toyoda A."/>
            <person name="Takaki Y."/>
            <person name="Nishi S."/>
            <person name="Hori S."/>
            <person name="Arai W."/>
            <person name="Tsubouchi T."/>
            <person name="Morono Y."/>
            <person name="Uchiyama I."/>
            <person name="Ito T."/>
            <person name="Fujiyama A."/>
            <person name="Inagaki F."/>
            <person name="Takami H."/>
        </authorList>
    </citation>
    <scope>NUCLEOTIDE SEQUENCE</scope>
    <source>
        <strain evidence="1">Expedition CK06-06</strain>
    </source>
</reference>
<protein>
    <recommendedName>
        <fullName evidence="2">5'-nucleotidase</fullName>
    </recommendedName>
</protein>
<name>X1TM19_9ZZZZ</name>
<dbReference type="InterPro" id="IPR023214">
    <property type="entry name" value="HAD_sf"/>
</dbReference>
<feature type="non-terminal residue" evidence="1">
    <location>
        <position position="101"/>
    </location>
</feature>
<dbReference type="Gene3D" id="1.10.150.240">
    <property type="entry name" value="Putative phosphatase, domain 2"/>
    <property type="match status" value="1"/>
</dbReference>
<evidence type="ECO:0008006" key="2">
    <source>
        <dbReference type="Google" id="ProtNLM"/>
    </source>
</evidence>
<gene>
    <name evidence="1" type="ORF">S12H4_32689</name>
</gene>
<dbReference type="Gene3D" id="3.40.50.1000">
    <property type="entry name" value="HAD superfamily/HAD-like"/>
    <property type="match status" value="1"/>
</dbReference>
<organism evidence="1">
    <name type="scientific">marine sediment metagenome</name>
    <dbReference type="NCBI Taxonomy" id="412755"/>
    <lineage>
        <taxon>unclassified sequences</taxon>
        <taxon>metagenomes</taxon>
        <taxon>ecological metagenomes</taxon>
    </lineage>
</organism>
<dbReference type="InterPro" id="IPR023198">
    <property type="entry name" value="PGP-like_dom2"/>
</dbReference>
<dbReference type="PANTHER" id="PTHR43434">
    <property type="entry name" value="PHOSPHOGLYCOLATE PHOSPHATASE"/>
    <property type="match status" value="1"/>
</dbReference>
<dbReference type="InterPro" id="IPR041492">
    <property type="entry name" value="HAD_2"/>
</dbReference>
<dbReference type="GO" id="GO:0005829">
    <property type="term" value="C:cytosol"/>
    <property type="evidence" value="ECO:0007669"/>
    <property type="project" value="TreeGrafter"/>
</dbReference>
<comment type="caution">
    <text evidence="1">The sequence shown here is derived from an EMBL/GenBank/DDBJ whole genome shotgun (WGS) entry which is preliminary data.</text>
</comment>
<proteinExistence type="predicted"/>
<accession>X1TM19</accession>
<sequence length="101" mass="11729">MKEMKDNKKILLSFDLDNTLIDNREGIVNSFNFALKKYNLPSLERDKIEKLIGTPLDDMFEEISNVNPKKLSTAFRNYYGKKGIYQATLLPGVREKLDELK</sequence>